<dbReference type="Proteomes" id="UP000292346">
    <property type="component" value="Unassembled WGS sequence"/>
</dbReference>
<organism evidence="1 2">
    <name type="scientific">Kribbella soli</name>
    <dbReference type="NCBI Taxonomy" id="1124743"/>
    <lineage>
        <taxon>Bacteria</taxon>
        <taxon>Bacillati</taxon>
        <taxon>Actinomycetota</taxon>
        <taxon>Actinomycetes</taxon>
        <taxon>Propionibacteriales</taxon>
        <taxon>Kribbellaceae</taxon>
        <taxon>Kribbella</taxon>
    </lineage>
</organism>
<keyword evidence="2" id="KW-1185">Reference proteome</keyword>
<proteinExistence type="predicted"/>
<dbReference type="OrthoDB" id="3819088at2"/>
<accession>A0A4R0HMS6</accession>
<dbReference type="RefSeq" id="WP_131335693.1">
    <property type="nucleotide sequence ID" value="NZ_SJJZ01000001.1"/>
</dbReference>
<dbReference type="AlphaFoldDB" id="A0A4R0HMS6"/>
<protein>
    <recommendedName>
        <fullName evidence="3">SUKH-4 immunity protein of toxin-antitoxin system</fullName>
    </recommendedName>
</protein>
<sequence>MTIQVPGTSPERILATYVGYHELPPAPVDVAHLEWLRDAPRHPEDYLAVASEDAVRDLSTDAVADLLGDRATVPDDFARFLGEGLRDRLRSATDSYFDLGDFTVAVEGGRLLHLISDSQWVYHWFLYLGDDGTSAVVGTTFPAGFTLDPDDAAYYQQVSSGYVVVANSFAEFTWRWWMDNDIFYRTAVDRTPLTPNQESYVAQYGHPISL</sequence>
<gene>
    <name evidence="1" type="ORF">E0H45_08110</name>
</gene>
<evidence type="ECO:0000313" key="2">
    <source>
        <dbReference type="Proteomes" id="UP000292346"/>
    </source>
</evidence>
<name>A0A4R0HMS6_9ACTN</name>
<evidence type="ECO:0000313" key="1">
    <source>
        <dbReference type="EMBL" id="TCC11240.1"/>
    </source>
</evidence>
<evidence type="ECO:0008006" key="3">
    <source>
        <dbReference type="Google" id="ProtNLM"/>
    </source>
</evidence>
<reference evidence="1 2" key="1">
    <citation type="submission" date="2019-02" db="EMBL/GenBank/DDBJ databases">
        <title>Kribbella capetownensis sp. nov. and Kribbella speibonae sp. nov., isolated from soil.</title>
        <authorList>
            <person name="Curtis S.M."/>
            <person name="Norton I."/>
            <person name="Everest G.J."/>
            <person name="Meyers P.R."/>
        </authorList>
    </citation>
    <scope>NUCLEOTIDE SEQUENCE [LARGE SCALE GENOMIC DNA]</scope>
    <source>
        <strain evidence="1 2">KCTC 29219</strain>
    </source>
</reference>
<comment type="caution">
    <text evidence="1">The sequence shown here is derived from an EMBL/GenBank/DDBJ whole genome shotgun (WGS) entry which is preliminary data.</text>
</comment>
<dbReference type="EMBL" id="SJJZ01000001">
    <property type="protein sequence ID" value="TCC11240.1"/>
    <property type="molecule type" value="Genomic_DNA"/>
</dbReference>